<reference evidence="1" key="1">
    <citation type="submission" date="2021-06" db="EMBL/GenBank/DDBJ databases">
        <authorList>
            <person name="Kallberg Y."/>
            <person name="Tangrot J."/>
            <person name="Rosling A."/>
        </authorList>
    </citation>
    <scope>NUCLEOTIDE SEQUENCE</scope>
    <source>
        <strain evidence="1">IL203A</strain>
    </source>
</reference>
<evidence type="ECO:0000313" key="2">
    <source>
        <dbReference type="Proteomes" id="UP000789702"/>
    </source>
</evidence>
<dbReference type="EMBL" id="CAJVPU010001093">
    <property type="protein sequence ID" value="CAG8470848.1"/>
    <property type="molecule type" value="Genomic_DNA"/>
</dbReference>
<gene>
    <name evidence="1" type="ORF">DHETER_LOCUS1706</name>
</gene>
<comment type="caution">
    <text evidence="1">The sequence shown here is derived from an EMBL/GenBank/DDBJ whole genome shotgun (WGS) entry which is preliminary data.</text>
</comment>
<dbReference type="Proteomes" id="UP000789702">
    <property type="component" value="Unassembled WGS sequence"/>
</dbReference>
<name>A0ACA9KHH4_9GLOM</name>
<accession>A0ACA9KHH4</accession>
<evidence type="ECO:0000313" key="1">
    <source>
        <dbReference type="EMBL" id="CAG8470848.1"/>
    </source>
</evidence>
<protein>
    <submittedName>
        <fullName evidence="1">353_t:CDS:1</fullName>
    </submittedName>
</protein>
<proteinExistence type="predicted"/>
<organism evidence="1 2">
    <name type="scientific">Dentiscutata heterogama</name>
    <dbReference type="NCBI Taxonomy" id="1316150"/>
    <lineage>
        <taxon>Eukaryota</taxon>
        <taxon>Fungi</taxon>
        <taxon>Fungi incertae sedis</taxon>
        <taxon>Mucoromycota</taxon>
        <taxon>Glomeromycotina</taxon>
        <taxon>Glomeromycetes</taxon>
        <taxon>Diversisporales</taxon>
        <taxon>Gigasporaceae</taxon>
        <taxon>Dentiscutata</taxon>
    </lineage>
</organism>
<sequence>MVWTDKKMPRKDHHKKTQNKLNVKLRSDNINLNRNEIFTKCYELENSKLTALETQIESLISKVNRLENDKILYQTENNKLKKELQRIASRYDDSTNNLPEQITETTSNQPLPVINVGLENRAASDEEESSDSTWLPVEFSEPSTEEIAIGERNIKGSFIL</sequence>
<keyword evidence="2" id="KW-1185">Reference proteome</keyword>